<proteinExistence type="predicted"/>
<name>A0ABN7XE33_GIGMA</name>
<evidence type="ECO:0000313" key="3">
    <source>
        <dbReference type="Proteomes" id="UP000789901"/>
    </source>
</evidence>
<dbReference type="EMBL" id="CAJVQB010110041">
    <property type="protein sequence ID" value="CAG8852155.1"/>
    <property type="molecule type" value="Genomic_DNA"/>
</dbReference>
<reference evidence="2 3" key="1">
    <citation type="submission" date="2021-06" db="EMBL/GenBank/DDBJ databases">
        <authorList>
            <person name="Kallberg Y."/>
            <person name="Tangrot J."/>
            <person name="Rosling A."/>
        </authorList>
    </citation>
    <scope>NUCLEOTIDE SEQUENCE [LARGE SCALE GENOMIC DNA]</scope>
    <source>
        <strain evidence="2 3">120-4 pot B 10/14</strain>
    </source>
</reference>
<sequence length="80" mass="9059">KQRTGSDQEDKENKAKRSRKILQDAELNISESSKTKERKCGICNEGGTMHVLALEGVSLVLTNLVLAIEKKPWSYNNQNW</sequence>
<feature type="non-terminal residue" evidence="2">
    <location>
        <position position="80"/>
    </location>
</feature>
<protein>
    <submittedName>
        <fullName evidence="2">33608_t:CDS:1</fullName>
    </submittedName>
</protein>
<feature type="region of interest" description="Disordered" evidence="1">
    <location>
        <begin position="1"/>
        <end position="36"/>
    </location>
</feature>
<keyword evidence="3" id="KW-1185">Reference proteome</keyword>
<comment type="caution">
    <text evidence="2">The sequence shown here is derived from an EMBL/GenBank/DDBJ whole genome shotgun (WGS) entry which is preliminary data.</text>
</comment>
<organism evidence="2 3">
    <name type="scientific">Gigaspora margarita</name>
    <dbReference type="NCBI Taxonomy" id="4874"/>
    <lineage>
        <taxon>Eukaryota</taxon>
        <taxon>Fungi</taxon>
        <taxon>Fungi incertae sedis</taxon>
        <taxon>Mucoromycota</taxon>
        <taxon>Glomeromycotina</taxon>
        <taxon>Glomeromycetes</taxon>
        <taxon>Diversisporales</taxon>
        <taxon>Gigasporaceae</taxon>
        <taxon>Gigaspora</taxon>
    </lineage>
</organism>
<evidence type="ECO:0000256" key="1">
    <source>
        <dbReference type="SAM" id="MobiDB-lite"/>
    </source>
</evidence>
<evidence type="ECO:0000313" key="2">
    <source>
        <dbReference type="EMBL" id="CAG8852155.1"/>
    </source>
</evidence>
<gene>
    <name evidence="2" type="ORF">GMARGA_LOCUS41090</name>
</gene>
<dbReference type="Proteomes" id="UP000789901">
    <property type="component" value="Unassembled WGS sequence"/>
</dbReference>
<feature type="non-terminal residue" evidence="2">
    <location>
        <position position="1"/>
    </location>
</feature>
<feature type="compositionally biased region" description="Basic and acidic residues" evidence="1">
    <location>
        <begin position="1"/>
        <end position="15"/>
    </location>
</feature>
<accession>A0ABN7XE33</accession>